<accession>A0A132NT65</accession>
<evidence type="ECO:0000313" key="3">
    <source>
        <dbReference type="Proteomes" id="UP000070089"/>
    </source>
</evidence>
<name>A0A132NT65_GIAIN</name>
<evidence type="ECO:0000256" key="1">
    <source>
        <dbReference type="SAM" id="MobiDB-lite"/>
    </source>
</evidence>
<organism evidence="2 3">
    <name type="scientific">Giardia duodenalis assemblage B</name>
    <dbReference type="NCBI Taxonomy" id="1394984"/>
    <lineage>
        <taxon>Eukaryota</taxon>
        <taxon>Metamonada</taxon>
        <taxon>Diplomonadida</taxon>
        <taxon>Hexamitidae</taxon>
        <taxon>Giardiinae</taxon>
        <taxon>Giardia</taxon>
    </lineage>
</organism>
<evidence type="ECO:0000313" key="2">
    <source>
        <dbReference type="EMBL" id="KWX13279.1"/>
    </source>
</evidence>
<comment type="caution">
    <text evidence="2">The sequence shown here is derived from an EMBL/GenBank/DDBJ whole genome shotgun (WGS) entry which is preliminary data.</text>
</comment>
<protein>
    <submittedName>
        <fullName evidence="2">Uncharacterized protein</fullName>
    </submittedName>
</protein>
<dbReference type="Proteomes" id="UP000070089">
    <property type="component" value="Unassembled WGS sequence"/>
</dbReference>
<feature type="compositionally biased region" description="Low complexity" evidence="1">
    <location>
        <begin position="209"/>
        <end position="224"/>
    </location>
</feature>
<sequence length="1382" mass="163862">MGTKMHQPRTADLRPHFSLLARTIELLHGDKRILNDLYTLVVHVQAIKYPTFTDFNNAFETVLQSHNMKRTADTFYTNFLTSVTDISKRGYHVSEAYAKTLDMYMNARAAAIFSRLRKLFRGLKGLKAAKRTGAYPHFDRPNDRQGSFTMSTYLPSPSPSPSSTAYPMHTVYNAQLSNRPVSRRRASPTVLLQNPSKRPANDPAINGDLTSRQQSTSRSRSLSRGPRMLTSASNALIELDDNRIIRAAFYALVASYKNKMYSSQKAILDKSAAERLLYIECIIKQRTVMYVLKRGFQTWKSRQQDLKQLYRHIKRHNKNFIMLCSLLMRMSVPVLDVHGVARKDRVILTVLTAIFRLLLDKYHTIMSQTSLANLHYERWSARYLTKCAFNAMLGRYLDLHKRLSAPYRYLVLSSLSPKQQTSQVTGLMQTIVGRNLALRALAAWRGRLSALQLSFSLMLRIRDKLLLSISFFCWRKVYGYHTLLVCFATNDTNKLLSRAFNAWRQRCITFLATSKHTSLCFKDLKIQRAVLSDLHRKLVYVESLGNSFMVILQNRRMILILREWRYALLLHRMERVTAGRHNQFLLRQSLDAWRNELLAYRFGVLLDTPYNCSGSYFIKAPLNKQHPTYAALALLALGAMIGDMRPEILSECPTLRTIKKIVGLSDYYRHDTRPLKYLKDVDIDHLSSQLAPDSRRHVLMHCFRRWQLFSLTEADKHKNQRYLEAKHRRKTLIKALQAIKWAARRSHRLMNAQEVLLRKLQHKALIFWRRELMERKLIAYVAEKHRLNLLIWAFDAWKLKVSLYNGLNLFAATLPSYNKELYDSVMDMLKRHEGPQAIIDYIYSTLAKDPSCPQGLLEALGDCLQLGQRGTLMSHHATSGLRERSVSRQLNRNHAMMADIFSRWRFLYAMRREQLEDAISYDQKRLFRRFFWHWYHMFSLVYEQKSLEKGDAIYRIRLLTRAFMVWHFLAMRLRNHDSIISDKYLLHRALTNLQLGVRIFRFQTQRNSLVLHKYIHSWHATTTEEICHGRVLFEKYFQRRAFQTWVRRLHHLTRAEAALIMQLNRGIIGKAFRNWFFLFCENSAASARLEDTWRARLALFMLRNLVVTRRERYAALQKGINWRLCKIAFACLRNFYEDSCLERIATEYAQAKECARVEKVFTIWLETYREQDAKNRAIVMLFRKRFYLRAFLKRIRQERNRRIMQEMWVEKVLVKMAFFEWKDQYSITHEELTSRAEALQKRYILRIWHLRVKAFTAGVLLLTERQHSRRMLSAYVAILERHQKLEMCYRHVYERYKRDLLSRILTSWCQAKMLNKHYDTQQRTRFYRLIRRWKRTARENAIYRVQEKRALEWRDRKLLFHAFSEMKVRALTFINTGSFDFL</sequence>
<dbReference type="VEuPathDB" id="GiardiaDB:QR46_2745"/>
<feature type="region of interest" description="Disordered" evidence="1">
    <location>
        <begin position="133"/>
        <end position="226"/>
    </location>
</feature>
<dbReference type="OrthoDB" id="1917236at2759"/>
<reference evidence="2 3" key="1">
    <citation type="journal article" date="2015" name="Mol. Biochem. Parasitol.">
        <title>Identification of polymorphic genes for use in assemblage B genotyping assays through comparative genomics of multiple assemblage B Giardia duodenalis isolates.</title>
        <authorList>
            <person name="Wielinga C."/>
            <person name="Thompson R.C."/>
            <person name="Monis P."/>
            <person name="Ryan U."/>
        </authorList>
    </citation>
    <scope>NUCLEOTIDE SEQUENCE [LARGE SCALE GENOMIC DNA]</scope>
    <source>
        <strain evidence="2 3">BAH15c1</strain>
    </source>
</reference>
<proteinExistence type="predicted"/>
<feature type="compositionally biased region" description="Polar residues" evidence="1">
    <location>
        <begin position="144"/>
        <end position="154"/>
    </location>
</feature>
<dbReference type="EMBL" id="JXTI01000076">
    <property type="protein sequence ID" value="KWX13279.1"/>
    <property type="molecule type" value="Genomic_DNA"/>
</dbReference>
<gene>
    <name evidence="2" type="ORF">QR46_2745</name>
</gene>